<dbReference type="AlphaFoldDB" id="K9UHP2"/>
<gene>
    <name evidence="1" type="ORF">Cha6605_3650</name>
</gene>
<reference evidence="1 2" key="1">
    <citation type="submission" date="2012-05" db="EMBL/GenBank/DDBJ databases">
        <title>Finished chromosome of genome of Chamaesiphon sp. PCC 6605.</title>
        <authorList>
            <consortium name="US DOE Joint Genome Institute"/>
            <person name="Gugger M."/>
            <person name="Coursin T."/>
            <person name="Rippka R."/>
            <person name="Tandeau De Marsac N."/>
            <person name="Huntemann M."/>
            <person name="Wei C.-L."/>
            <person name="Han J."/>
            <person name="Detter J.C."/>
            <person name="Han C."/>
            <person name="Tapia R."/>
            <person name="Chen A."/>
            <person name="Kyrpides N."/>
            <person name="Mavromatis K."/>
            <person name="Markowitz V."/>
            <person name="Szeto E."/>
            <person name="Ivanova N."/>
            <person name="Pagani I."/>
            <person name="Pati A."/>
            <person name="Goodwin L."/>
            <person name="Nordberg H.P."/>
            <person name="Cantor M.N."/>
            <person name="Hua S.X."/>
            <person name="Woyke T."/>
            <person name="Kerfeld C.A."/>
        </authorList>
    </citation>
    <scope>NUCLEOTIDE SEQUENCE [LARGE SCALE GENOMIC DNA]</scope>
    <source>
        <strain evidence="2">ATCC 27169 / PCC 6605</strain>
    </source>
</reference>
<accession>K9UHP2</accession>
<dbReference type="KEGG" id="cmp:Cha6605_3650"/>
<sequence length="150" mass="16255">MARCYWRGITSTGRILEVGLWEQPPTVSAAQYPSCVSSGYTRQFGYPPPLSTSGIGYSIWCLFNDEEVIQIEAYGCEQGPSYDCVNGDCLEATVYDTPGIYQTLQECQGDCGGGNCPENYCPPGKTCIDSSKWSQIESLSEAVRGKVCGG</sequence>
<dbReference type="Proteomes" id="UP000010366">
    <property type="component" value="Chromosome"/>
</dbReference>
<dbReference type="STRING" id="1173020.Cha6605_3650"/>
<proteinExistence type="predicted"/>
<dbReference type="OrthoDB" id="490988at2"/>
<name>K9UHP2_CHAP6</name>
<evidence type="ECO:0000313" key="1">
    <source>
        <dbReference type="EMBL" id="AFY94632.1"/>
    </source>
</evidence>
<dbReference type="eggNOG" id="ENOG502ZY1R">
    <property type="taxonomic scope" value="Bacteria"/>
</dbReference>
<dbReference type="EMBL" id="CP003600">
    <property type="protein sequence ID" value="AFY94632.1"/>
    <property type="molecule type" value="Genomic_DNA"/>
</dbReference>
<protein>
    <submittedName>
        <fullName evidence="1">Uncharacterized protein</fullName>
    </submittedName>
</protein>
<evidence type="ECO:0000313" key="2">
    <source>
        <dbReference type="Proteomes" id="UP000010366"/>
    </source>
</evidence>
<organism evidence="1 2">
    <name type="scientific">Chamaesiphon minutus (strain ATCC 27169 / PCC 6605)</name>
    <dbReference type="NCBI Taxonomy" id="1173020"/>
    <lineage>
        <taxon>Bacteria</taxon>
        <taxon>Bacillati</taxon>
        <taxon>Cyanobacteriota</taxon>
        <taxon>Cyanophyceae</taxon>
        <taxon>Gomontiellales</taxon>
        <taxon>Chamaesiphonaceae</taxon>
        <taxon>Chamaesiphon</taxon>
    </lineage>
</organism>
<keyword evidence="2" id="KW-1185">Reference proteome</keyword>
<dbReference type="HOGENOM" id="CLU_1737269_0_0_3"/>
<dbReference type="RefSeq" id="WP_015160757.1">
    <property type="nucleotide sequence ID" value="NC_019697.1"/>
</dbReference>